<proteinExistence type="predicted"/>
<dbReference type="Proteomes" id="UP000031036">
    <property type="component" value="Unassembled WGS sequence"/>
</dbReference>
<evidence type="ECO:0000256" key="1">
    <source>
        <dbReference type="SAM" id="SignalP"/>
    </source>
</evidence>
<comment type="caution">
    <text evidence="2">The sequence shown here is derived from an EMBL/GenBank/DDBJ whole genome shotgun (WGS) entry which is preliminary data.</text>
</comment>
<dbReference type="EMBL" id="JPKZ01002141">
    <property type="protein sequence ID" value="KHN78255.1"/>
    <property type="molecule type" value="Genomic_DNA"/>
</dbReference>
<protein>
    <submittedName>
        <fullName evidence="2">Uncharacterized protein</fullName>
    </submittedName>
</protein>
<organism evidence="2 3">
    <name type="scientific">Toxocara canis</name>
    <name type="common">Canine roundworm</name>
    <dbReference type="NCBI Taxonomy" id="6265"/>
    <lineage>
        <taxon>Eukaryota</taxon>
        <taxon>Metazoa</taxon>
        <taxon>Ecdysozoa</taxon>
        <taxon>Nematoda</taxon>
        <taxon>Chromadorea</taxon>
        <taxon>Rhabditida</taxon>
        <taxon>Spirurina</taxon>
        <taxon>Ascaridomorpha</taxon>
        <taxon>Ascaridoidea</taxon>
        <taxon>Toxocaridae</taxon>
        <taxon>Toxocara</taxon>
    </lineage>
</organism>
<accession>A0A0B2VBA0</accession>
<keyword evidence="3" id="KW-1185">Reference proteome</keyword>
<evidence type="ECO:0000313" key="3">
    <source>
        <dbReference type="Proteomes" id="UP000031036"/>
    </source>
</evidence>
<evidence type="ECO:0000313" key="2">
    <source>
        <dbReference type="EMBL" id="KHN78255.1"/>
    </source>
</evidence>
<gene>
    <name evidence="2" type="ORF">Tcan_04758</name>
</gene>
<feature type="signal peptide" evidence="1">
    <location>
        <begin position="1"/>
        <end position="19"/>
    </location>
</feature>
<sequence length="163" mass="18428">MWLVKVFLGAIIFVRTQRAIVIFSPSRKPTCDQDEFDGGWTLLAERGGGISHFTFSGEFLIPTKNIEPVRQPIDLVGRCCHKEKNLTIVTVKKIYADKDCDDDMIVIGSCVRNFTAFVVMKCPDEETIIQPGNNISCLQYVHRTLYEIREPPLDHGQLTQGVL</sequence>
<dbReference type="AlphaFoldDB" id="A0A0B2VBA0"/>
<feature type="chain" id="PRO_5002079893" evidence="1">
    <location>
        <begin position="20"/>
        <end position="163"/>
    </location>
</feature>
<name>A0A0B2VBA0_TOXCA</name>
<reference evidence="2 3" key="1">
    <citation type="submission" date="2014-11" db="EMBL/GenBank/DDBJ databases">
        <title>Genetic blueprint of the zoonotic pathogen Toxocara canis.</title>
        <authorList>
            <person name="Zhu X.-Q."/>
            <person name="Korhonen P.K."/>
            <person name="Cai H."/>
            <person name="Young N.D."/>
            <person name="Nejsum P."/>
            <person name="von Samson-Himmelstjerna G."/>
            <person name="Boag P.R."/>
            <person name="Tan P."/>
            <person name="Li Q."/>
            <person name="Min J."/>
            <person name="Yang Y."/>
            <person name="Wang X."/>
            <person name="Fang X."/>
            <person name="Hall R.S."/>
            <person name="Hofmann A."/>
            <person name="Sternberg P.W."/>
            <person name="Jex A.R."/>
            <person name="Gasser R.B."/>
        </authorList>
    </citation>
    <scope>NUCLEOTIDE SEQUENCE [LARGE SCALE GENOMIC DNA]</scope>
    <source>
        <strain evidence="2">PN_DK_2014</strain>
    </source>
</reference>
<keyword evidence="1" id="KW-0732">Signal</keyword>